<evidence type="ECO:0000313" key="3">
    <source>
        <dbReference type="WBParaSite" id="L893_g9096.t1"/>
    </source>
</evidence>
<dbReference type="Proteomes" id="UP000095287">
    <property type="component" value="Unplaced"/>
</dbReference>
<keyword evidence="2" id="KW-1185">Reference proteome</keyword>
<dbReference type="WBParaSite" id="L893_g9096.t1">
    <property type="protein sequence ID" value="L893_g9096.t1"/>
    <property type="gene ID" value="L893_g9096"/>
</dbReference>
<organism evidence="2 3">
    <name type="scientific">Steinernema glaseri</name>
    <dbReference type="NCBI Taxonomy" id="37863"/>
    <lineage>
        <taxon>Eukaryota</taxon>
        <taxon>Metazoa</taxon>
        <taxon>Ecdysozoa</taxon>
        <taxon>Nematoda</taxon>
        <taxon>Chromadorea</taxon>
        <taxon>Rhabditida</taxon>
        <taxon>Tylenchina</taxon>
        <taxon>Panagrolaimomorpha</taxon>
        <taxon>Strongyloidoidea</taxon>
        <taxon>Steinernematidae</taxon>
        <taxon>Steinernema</taxon>
    </lineage>
</organism>
<feature type="region of interest" description="Disordered" evidence="1">
    <location>
        <begin position="63"/>
        <end position="96"/>
    </location>
</feature>
<sequence length="96" mass="10375">MLKSPMERLGMHLRLSQRLPAVPANLPTIKPSARLTIADVVMRALCILIDSCSSPEPAVTVTASRRRRSLPERSEPRSASLRGLACGTVVSPRSDA</sequence>
<dbReference type="AlphaFoldDB" id="A0A1I8ATM6"/>
<evidence type="ECO:0000313" key="2">
    <source>
        <dbReference type="Proteomes" id="UP000095287"/>
    </source>
</evidence>
<reference evidence="3" key="1">
    <citation type="submission" date="2016-11" db="UniProtKB">
        <authorList>
            <consortium name="WormBaseParasite"/>
        </authorList>
    </citation>
    <scope>IDENTIFICATION</scope>
</reference>
<protein>
    <submittedName>
        <fullName evidence="3">Uncharacterized protein</fullName>
    </submittedName>
</protein>
<proteinExistence type="predicted"/>
<accession>A0A1I8ATM6</accession>
<name>A0A1I8ATM6_9BILA</name>
<evidence type="ECO:0000256" key="1">
    <source>
        <dbReference type="SAM" id="MobiDB-lite"/>
    </source>
</evidence>